<dbReference type="EMBL" id="JADCKC010000002">
    <property type="protein sequence ID" value="MBE5037647.1"/>
    <property type="molecule type" value="Genomic_DNA"/>
</dbReference>
<reference evidence="1 2" key="1">
    <citation type="submission" date="2020-10" db="EMBL/GenBank/DDBJ databases">
        <title>ChiBAC.</title>
        <authorList>
            <person name="Zenner C."/>
            <person name="Hitch T.C.A."/>
            <person name="Clavel T."/>
        </authorList>
    </citation>
    <scope>NUCLEOTIDE SEQUENCE [LARGE SCALE GENOMIC DNA]</scope>
    <source>
        <strain evidence="1 2">DSM 109015</strain>
    </source>
</reference>
<protein>
    <submittedName>
        <fullName evidence="1">Capsid protein</fullName>
    </submittedName>
</protein>
<dbReference type="Proteomes" id="UP000768567">
    <property type="component" value="Unassembled WGS sequence"/>
</dbReference>
<dbReference type="RefSeq" id="WP_193501141.1">
    <property type="nucleotide sequence ID" value="NZ_JADCKC010000002.1"/>
</dbReference>
<keyword evidence="2" id="KW-1185">Reference proteome</keyword>
<evidence type="ECO:0000313" key="1">
    <source>
        <dbReference type="EMBL" id="MBE5037647.1"/>
    </source>
</evidence>
<gene>
    <name evidence="1" type="ORF">INF35_07600</name>
</gene>
<sequence>MNWMERMRTMLQTWLEIQPAEGRRLSIREPVSHGTNVLRNRVWYRGDAGELDQLFKQLGEDAVGRARFWAAAPESENLRKAHSGLPAVMVDTLAGIVRADLDEMHFDDPQAARRWEDIARNNDFEALVGRAVAECLVTGDGAFKISLDPQAAPGPILEFYGADRVEYARRHGRITGVDFLTPVGRKGRVLYEEYRPGSVGYRLEADGKPLPLSAEEDCAGLSNTAFDPTVSLAVPLMFWPSARWPGRGASLFDKKNDAFDAHDEIISQWLDAVRAGRVQRYIPECLIPRDPETGALRVPGRFGASFVKIASSDRENAADRIETVQPEIRYEAFESAYAATLDLCLQGVLSPATLGIDLGRMASAEAQREKKDVTGFTRNAITAALEKALPLLARAALQAQDLAEGRAPGEYVARAGFGEYGAPAFDERVNTVARAAEAGIMSVEAQVDELWGASRDEAWKSAEAARIRAERGAAG</sequence>
<evidence type="ECO:0000313" key="2">
    <source>
        <dbReference type="Proteomes" id="UP000768567"/>
    </source>
</evidence>
<name>A0ABR9R417_9FIRM</name>
<proteinExistence type="predicted"/>
<accession>A0ABR9R417</accession>
<organism evidence="1 2">
    <name type="scientific">Gemmiger gallinarum</name>
    <dbReference type="NCBI Taxonomy" id="2779354"/>
    <lineage>
        <taxon>Bacteria</taxon>
        <taxon>Bacillati</taxon>
        <taxon>Bacillota</taxon>
        <taxon>Clostridia</taxon>
        <taxon>Eubacteriales</taxon>
        <taxon>Gemmiger</taxon>
    </lineage>
</organism>
<comment type="caution">
    <text evidence="1">The sequence shown here is derived from an EMBL/GenBank/DDBJ whole genome shotgun (WGS) entry which is preliminary data.</text>
</comment>